<proteinExistence type="inferred from homology"/>
<evidence type="ECO:0000313" key="11">
    <source>
        <dbReference type="Proteomes" id="UP000247978"/>
    </source>
</evidence>
<evidence type="ECO:0000256" key="8">
    <source>
        <dbReference type="ARBA" id="ARBA00048258"/>
    </source>
</evidence>
<evidence type="ECO:0000313" key="10">
    <source>
        <dbReference type="EMBL" id="PXW88768.1"/>
    </source>
</evidence>
<feature type="binding site" evidence="9">
    <location>
        <begin position="182"/>
        <end position="185"/>
    </location>
    <ligand>
        <name>ATP</name>
        <dbReference type="ChEBI" id="CHEBI:30616"/>
    </ligand>
</feature>
<dbReference type="Proteomes" id="UP000247978">
    <property type="component" value="Unassembled WGS sequence"/>
</dbReference>
<dbReference type="NCBIfam" id="TIGR00018">
    <property type="entry name" value="panC"/>
    <property type="match status" value="1"/>
</dbReference>
<organism evidence="10 11">
    <name type="scientific">Pseudogracilibacillus auburnensis</name>
    <dbReference type="NCBI Taxonomy" id="1494959"/>
    <lineage>
        <taxon>Bacteria</taxon>
        <taxon>Bacillati</taxon>
        <taxon>Bacillota</taxon>
        <taxon>Bacilli</taxon>
        <taxon>Bacillales</taxon>
        <taxon>Bacillaceae</taxon>
        <taxon>Pseudogracilibacillus</taxon>
    </lineage>
</organism>
<dbReference type="GO" id="GO:0005829">
    <property type="term" value="C:cytosol"/>
    <property type="evidence" value="ECO:0007669"/>
    <property type="project" value="TreeGrafter"/>
</dbReference>
<keyword evidence="7 9" id="KW-0067">ATP-binding</keyword>
<feature type="binding site" evidence="9">
    <location>
        <position position="174"/>
    </location>
    <ligand>
        <name>ATP</name>
        <dbReference type="ChEBI" id="CHEBI:30616"/>
    </ligand>
</feature>
<keyword evidence="4 9" id="KW-0436">Ligase</keyword>
<keyword evidence="5 9" id="KW-0566">Pantothenate biosynthesis</keyword>
<comment type="subunit">
    <text evidence="9">Homodimer.</text>
</comment>
<dbReference type="InterPro" id="IPR004821">
    <property type="entry name" value="Cyt_trans-like"/>
</dbReference>
<dbReference type="PANTHER" id="PTHR21299:SF1">
    <property type="entry name" value="PANTOATE--BETA-ALANINE LIGASE"/>
    <property type="match status" value="1"/>
</dbReference>
<evidence type="ECO:0000256" key="6">
    <source>
        <dbReference type="ARBA" id="ARBA00022741"/>
    </source>
</evidence>
<dbReference type="InterPro" id="IPR003721">
    <property type="entry name" value="Pantoate_ligase"/>
</dbReference>
<dbReference type="InterPro" id="IPR042176">
    <property type="entry name" value="Pantoate_ligase_C"/>
</dbReference>
<dbReference type="GO" id="GO:0005524">
    <property type="term" value="F:ATP binding"/>
    <property type="evidence" value="ECO:0007669"/>
    <property type="project" value="UniProtKB-KW"/>
</dbReference>
<keyword evidence="11" id="KW-1185">Reference proteome</keyword>
<evidence type="ECO:0000256" key="9">
    <source>
        <dbReference type="HAMAP-Rule" id="MF_00158"/>
    </source>
</evidence>
<comment type="subcellular location">
    <subcellularLocation>
        <location evidence="9">Cytoplasm</location>
    </subcellularLocation>
</comment>
<comment type="similarity">
    <text evidence="2 9">Belongs to the pantothenate synthetase family.</text>
</comment>
<feature type="binding site" evidence="9">
    <location>
        <position position="151"/>
    </location>
    <ligand>
        <name>(R)-pantoate</name>
        <dbReference type="ChEBI" id="CHEBI:15980"/>
    </ligand>
</feature>
<comment type="caution">
    <text evidence="10">The sequence shown here is derived from an EMBL/GenBank/DDBJ whole genome shotgun (WGS) entry which is preliminary data.</text>
</comment>
<dbReference type="Gene3D" id="3.30.1300.10">
    <property type="entry name" value="Pantoate-beta-alanine ligase, C-terminal domain"/>
    <property type="match status" value="1"/>
</dbReference>
<dbReference type="FunFam" id="3.30.1300.10:FF:000001">
    <property type="entry name" value="Pantothenate synthetase"/>
    <property type="match status" value="1"/>
</dbReference>
<dbReference type="EC" id="6.3.2.1" evidence="9"/>
<dbReference type="FunFam" id="3.40.50.620:FF:000013">
    <property type="entry name" value="Pantothenate synthetase"/>
    <property type="match status" value="1"/>
</dbReference>
<evidence type="ECO:0000256" key="5">
    <source>
        <dbReference type="ARBA" id="ARBA00022655"/>
    </source>
</evidence>
<comment type="pathway">
    <text evidence="1 9">Cofactor biosynthesis; (R)-pantothenate biosynthesis; (R)-pantothenate from (R)-pantoate and beta-alanine: step 1/1.</text>
</comment>
<evidence type="ECO:0000256" key="2">
    <source>
        <dbReference type="ARBA" id="ARBA00009256"/>
    </source>
</evidence>
<feature type="binding site" evidence="9">
    <location>
        <position position="59"/>
    </location>
    <ligand>
        <name>beta-alanine</name>
        <dbReference type="ChEBI" id="CHEBI:57966"/>
    </ligand>
</feature>
<feature type="binding site" evidence="9">
    <location>
        <begin position="145"/>
        <end position="148"/>
    </location>
    <ligand>
        <name>ATP</name>
        <dbReference type="ChEBI" id="CHEBI:30616"/>
    </ligand>
</feature>
<sequence length="291" mass="32642">MKLIRTVQTIREQIKKARDKKIGFVPTMGYLHDGHLSLVEQAKKENDLVVMSIFVNPLQFGPNEDFERYPRNEQKDAKVAKEKGVDILFMPSVEEMYPEDMSIQMTITNGTDVLCGSSRPGHFDGVATVLTKLFHLIQPTSAYFGLKDAQQFAIVNTLVSEMNFPLSLIGLPTVRETDGLAKSSRNVYLTDDERKEAVALYASLQHAQKLIVDGLNNPATIIMEVKKVIKNRTKARIDYVDILNYPNLQKINVMNGQVIIAIAVQFTHARLIDNIILSANGERVDRLVQGG</sequence>
<dbReference type="CDD" id="cd00560">
    <property type="entry name" value="PanC"/>
    <property type="match status" value="1"/>
</dbReference>
<comment type="catalytic activity">
    <reaction evidence="8 9">
        <text>(R)-pantoate + beta-alanine + ATP = (R)-pantothenate + AMP + diphosphate + H(+)</text>
        <dbReference type="Rhea" id="RHEA:10912"/>
        <dbReference type="ChEBI" id="CHEBI:15378"/>
        <dbReference type="ChEBI" id="CHEBI:15980"/>
        <dbReference type="ChEBI" id="CHEBI:29032"/>
        <dbReference type="ChEBI" id="CHEBI:30616"/>
        <dbReference type="ChEBI" id="CHEBI:33019"/>
        <dbReference type="ChEBI" id="CHEBI:57966"/>
        <dbReference type="ChEBI" id="CHEBI:456215"/>
        <dbReference type="EC" id="6.3.2.1"/>
    </reaction>
</comment>
<dbReference type="UniPathway" id="UPA00028">
    <property type="reaction ID" value="UER00005"/>
</dbReference>
<keyword evidence="6 9" id="KW-0547">Nucleotide-binding</keyword>
<feature type="binding site" evidence="9">
    <location>
        <position position="59"/>
    </location>
    <ligand>
        <name>(R)-pantoate</name>
        <dbReference type="ChEBI" id="CHEBI:15980"/>
    </ligand>
</feature>
<dbReference type="SUPFAM" id="SSF52374">
    <property type="entry name" value="Nucleotidylyl transferase"/>
    <property type="match status" value="1"/>
</dbReference>
<dbReference type="InterPro" id="IPR014729">
    <property type="entry name" value="Rossmann-like_a/b/a_fold"/>
</dbReference>
<dbReference type="OrthoDB" id="9773087at2"/>
<evidence type="ECO:0000256" key="7">
    <source>
        <dbReference type="ARBA" id="ARBA00022840"/>
    </source>
</evidence>
<dbReference type="HAMAP" id="MF_00158">
    <property type="entry name" value="PanC"/>
    <property type="match status" value="1"/>
</dbReference>
<feature type="active site" description="Proton donor" evidence="9">
    <location>
        <position position="35"/>
    </location>
</feature>
<dbReference type="RefSeq" id="WP_110394595.1">
    <property type="nucleotide sequence ID" value="NZ_JBHUHB010000001.1"/>
</dbReference>
<dbReference type="PANTHER" id="PTHR21299">
    <property type="entry name" value="CYTIDYLATE KINASE/PANTOATE-BETA-ALANINE LIGASE"/>
    <property type="match status" value="1"/>
</dbReference>
<dbReference type="GO" id="GO:0015940">
    <property type="term" value="P:pantothenate biosynthetic process"/>
    <property type="evidence" value="ECO:0007669"/>
    <property type="project" value="UniProtKB-UniRule"/>
</dbReference>
<dbReference type="GO" id="GO:0004592">
    <property type="term" value="F:pantoate-beta-alanine ligase activity"/>
    <property type="evidence" value="ECO:0007669"/>
    <property type="project" value="UniProtKB-UniRule"/>
</dbReference>
<accession>A0A2V3W6J8</accession>
<comment type="function">
    <text evidence="9">Catalyzes the condensation of pantoate with beta-alanine in an ATP-dependent reaction via a pantoyl-adenylate intermediate.</text>
</comment>
<evidence type="ECO:0000256" key="3">
    <source>
        <dbReference type="ARBA" id="ARBA00022490"/>
    </source>
</evidence>
<dbReference type="Gene3D" id="3.40.50.620">
    <property type="entry name" value="HUPs"/>
    <property type="match status" value="1"/>
</dbReference>
<feature type="binding site" evidence="9">
    <location>
        <begin position="28"/>
        <end position="35"/>
    </location>
    <ligand>
        <name>ATP</name>
        <dbReference type="ChEBI" id="CHEBI:30616"/>
    </ligand>
</feature>
<name>A0A2V3W6J8_9BACI</name>
<reference evidence="10 11" key="1">
    <citation type="submission" date="2018-05" db="EMBL/GenBank/DDBJ databases">
        <title>Genomic Encyclopedia of Type Strains, Phase IV (KMG-IV): sequencing the most valuable type-strain genomes for metagenomic binning, comparative biology and taxonomic classification.</title>
        <authorList>
            <person name="Goeker M."/>
        </authorList>
    </citation>
    <scope>NUCLEOTIDE SEQUENCE [LARGE SCALE GENOMIC DNA]</scope>
    <source>
        <strain evidence="10 11">DSM 28556</strain>
    </source>
</reference>
<protein>
    <recommendedName>
        <fullName evidence="9">Pantothenate synthetase</fullName>
        <shortName evidence="9">PS</shortName>
        <ecNumber evidence="9">6.3.2.1</ecNumber>
    </recommendedName>
    <alternativeName>
        <fullName evidence="9">Pantoate--beta-alanine ligase</fullName>
    </alternativeName>
    <alternativeName>
        <fullName evidence="9">Pantoate-activating enzyme</fullName>
    </alternativeName>
</protein>
<dbReference type="EMBL" id="QJJQ01000003">
    <property type="protein sequence ID" value="PXW88768.1"/>
    <property type="molecule type" value="Genomic_DNA"/>
</dbReference>
<evidence type="ECO:0000256" key="1">
    <source>
        <dbReference type="ARBA" id="ARBA00004990"/>
    </source>
</evidence>
<keyword evidence="3 9" id="KW-0963">Cytoplasm</keyword>
<gene>
    <name evidence="9" type="primary">panC</name>
    <name evidence="10" type="ORF">DFR56_103274</name>
</gene>
<comment type="miscellaneous">
    <text evidence="9">The reaction proceeds by a bi uni uni bi ping pong mechanism.</text>
</comment>
<dbReference type="AlphaFoldDB" id="A0A2V3W6J8"/>
<dbReference type="NCBIfam" id="TIGR00125">
    <property type="entry name" value="cyt_tran_rel"/>
    <property type="match status" value="1"/>
</dbReference>
<dbReference type="Pfam" id="PF02569">
    <property type="entry name" value="Pantoate_ligase"/>
    <property type="match status" value="1"/>
</dbReference>
<evidence type="ECO:0000256" key="4">
    <source>
        <dbReference type="ARBA" id="ARBA00022598"/>
    </source>
</evidence>